<dbReference type="Proteomes" id="UP001642360">
    <property type="component" value="Unassembled WGS sequence"/>
</dbReference>
<dbReference type="EMBL" id="CAUOFW020001325">
    <property type="protein sequence ID" value="CAK9143683.1"/>
    <property type="molecule type" value="Genomic_DNA"/>
</dbReference>
<feature type="compositionally biased region" description="Low complexity" evidence="1">
    <location>
        <begin position="123"/>
        <end position="132"/>
    </location>
</feature>
<evidence type="ECO:0000313" key="4">
    <source>
        <dbReference type="Proteomes" id="UP001642360"/>
    </source>
</evidence>
<dbReference type="PANTHER" id="PTHR33982">
    <property type="entry name" value="OUTER ENVELOPE MEMBRANE PROTEIN 7-RELATED"/>
    <property type="match status" value="1"/>
</dbReference>
<name>A0ABC8RFD7_9AQUA</name>
<dbReference type="PANTHER" id="PTHR33982:SF7">
    <property type="entry name" value="OS07G0154300 PROTEIN"/>
    <property type="match status" value="1"/>
</dbReference>
<comment type="caution">
    <text evidence="3">The sequence shown here is derived from an EMBL/GenBank/DDBJ whole genome shotgun (WGS) entry which is preliminary data.</text>
</comment>
<evidence type="ECO:0000256" key="1">
    <source>
        <dbReference type="SAM" id="MobiDB-lite"/>
    </source>
</evidence>
<reference evidence="3 4" key="1">
    <citation type="submission" date="2024-02" db="EMBL/GenBank/DDBJ databases">
        <authorList>
            <person name="Vignale AGUSTIN F."/>
            <person name="Sosa J E."/>
            <person name="Modenutti C."/>
        </authorList>
    </citation>
    <scope>NUCLEOTIDE SEQUENCE [LARGE SCALE GENOMIC DNA]</scope>
</reference>
<feature type="region of interest" description="Disordered" evidence="1">
    <location>
        <begin position="108"/>
        <end position="132"/>
    </location>
</feature>
<dbReference type="EMBL" id="CAUOFW020001325">
    <property type="protein sequence ID" value="CAK9143684.1"/>
    <property type="molecule type" value="Genomic_DNA"/>
</dbReference>
<gene>
    <name evidence="2" type="ORF">ILEXP_LOCUS11404</name>
    <name evidence="3" type="ORF">ILEXP_LOCUS11405</name>
</gene>
<keyword evidence="4" id="KW-1185">Reference proteome</keyword>
<proteinExistence type="predicted"/>
<evidence type="ECO:0000313" key="2">
    <source>
        <dbReference type="EMBL" id="CAK9143683.1"/>
    </source>
</evidence>
<protein>
    <submittedName>
        <fullName evidence="3">Uncharacterized protein</fullName>
    </submittedName>
</protein>
<dbReference type="InterPro" id="IPR038944">
    <property type="entry name" value="OEP7-like"/>
</dbReference>
<organism evidence="3 4">
    <name type="scientific">Ilex paraguariensis</name>
    <name type="common">yerba mate</name>
    <dbReference type="NCBI Taxonomy" id="185542"/>
    <lineage>
        <taxon>Eukaryota</taxon>
        <taxon>Viridiplantae</taxon>
        <taxon>Streptophyta</taxon>
        <taxon>Embryophyta</taxon>
        <taxon>Tracheophyta</taxon>
        <taxon>Spermatophyta</taxon>
        <taxon>Magnoliopsida</taxon>
        <taxon>eudicotyledons</taxon>
        <taxon>Gunneridae</taxon>
        <taxon>Pentapetalae</taxon>
        <taxon>asterids</taxon>
        <taxon>campanulids</taxon>
        <taxon>Aquifoliales</taxon>
        <taxon>Aquifoliaceae</taxon>
        <taxon>Ilex</taxon>
    </lineage>
</organism>
<sequence>MSANANYQLLTDVLRGSPSSGDSKHSINKAVKLSASSRNEDELVFLEIRERKREIGALTAAIIAIARLVLCWTAIEMACKPCLKKDREAIDRNLNPYYDADDDTICAPLNPNPPTSADDNDSDAISSVIKAV</sequence>
<evidence type="ECO:0000313" key="3">
    <source>
        <dbReference type="EMBL" id="CAK9143684.1"/>
    </source>
</evidence>
<dbReference type="AlphaFoldDB" id="A0ABC8RFD7"/>
<accession>A0ABC8RFD7</accession>